<evidence type="ECO:0000313" key="2">
    <source>
        <dbReference type="EMBL" id="GLI64361.1"/>
    </source>
</evidence>
<feature type="region of interest" description="Disordered" evidence="1">
    <location>
        <begin position="151"/>
        <end position="179"/>
    </location>
</feature>
<reference evidence="2 3" key="1">
    <citation type="journal article" date="2023" name="IScience">
        <title>Expanded male sex-determining region conserved during the evolution of homothallism in the green alga Volvox.</title>
        <authorList>
            <person name="Yamamoto K."/>
            <person name="Matsuzaki R."/>
            <person name="Mahakham W."/>
            <person name="Heman W."/>
            <person name="Sekimoto H."/>
            <person name="Kawachi M."/>
            <person name="Minakuchi Y."/>
            <person name="Toyoda A."/>
            <person name="Nozaki H."/>
        </authorList>
    </citation>
    <scope>NUCLEOTIDE SEQUENCE [LARGE SCALE GENOMIC DNA]</scope>
    <source>
        <strain evidence="2 3">NIES-4468</strain>
    </source>
</reference>
<evidence type="ECO:0000313" key="3">
    <source>
        <dbReference type="Proteomes" id="UP001165090"/>
    </source>
</evidence>
<protein>
    <submittedName>
        <fullName evidence="2">Uncharacterized protein</fullName>
    </submittedName>
</protein>
<evidence type="ECO:0000256" key="1">
    <source>
        <dbReference type="SAM" id="MobiDB-lite"/>
    </source>
</evidence>
<dbReference type="EMBL" id="BSDZ01000019">
    <property type="protein sequence ID" value="GLI64361.1"/>
    <property type="molecule type" value="Genomic_DNA"/>
</dbReference>
<organism evidence="2 3">
    <name type="scientific">Volvox africanus</name>
    <dbReference type="NCBI Taxonomy" id="51714"/>
    <lineage>
        <taxon>Eukaryota</taxon>
        <taxon>Viridiplantae</taxon>
        <taxon>Chlorophyta</taxon>
        <taxon>core chlorophytes</taxon>
        <taxon>Chlorophyceae</taxon>
        <taxon>CS clade</taxon>
        <taxon>Chlamydomonadales</taxon>
        <taxon>Volvocaceae</taxon>
        <taxon>Volvox</taxon>
    </lineage>
</organism>
<feature type="non-terminal residue" evidence="2">
    <location>
        <position position="1"/>
    </location>
</feature>
<feature type="non-terminal residue" evidence="2">
    <location>
        <position position="196"/>
    </location>
</feature>
<feature type="compositionally biased region" description="Polar residues" evidence="1">
    <location>
        <begin position="151"/>
        <end position="169"/>
    </location>
</feature>
<dbReference type="Proteomes" id="UP001165090">
    <property type="component" value="Unassembled WGS sequence"/>
</dbReference>
<gene>
    <name evidence="2" type="ORF">VaNZ11_007605</name>
</gene>
<sequence>GIGFNLQLSSVRLVAMGLTASEEDLDLTPQQLGTTAFKLPVFNIETIQAAPQEKYIMKLRSTSMLGDLKSICQELAGTLPGSGSRFRGACDPITLPAVFNFSRPDTAPLPWAFQSFTVNSQVDLDQMRSLLGSSLEYLERDLEASIGVVNTTANSSPSESANPTSTHNGSSSSSKPVPRKDCACAERYVPVCGIDG</sequence>
<proteinExistence type="predicted"/>
<accession>A0ABQ5S3T9</accession>
<comment type="caution">
    <text evidence="2">The sequence shown here is derived from an EMBL/GenBank/DDBJ whole genome shotgun (WGS) entry which is preliminary data.</text>
</comment>
<name>A0ABQ5S3T9_9CHLO</name>
<keyword evidence="3" id="KW-1185">Reference proteome</keyword>